<name>A0AA91TMF4_NIACI</name>
<organism evidence="2 3">
    <name type="scientific">Niallia circulans</name>
    <name type="common">Bacillus circulans</name>
    <dbReference type="NCBI Taxonomy" id="1397"/>
    <lineage>
        <taxon>Bacteria</taxon>
        <taxon>Bacillati</taxon>
        <taxon>Bacillota</taxon>
        <taxon>Bacilli</taxon>
        <taxon>Bacillales</taxon>
        <taxon>Bacillaceae</taxon>
        <taxon>Niallia</taxon>
    </lineage>
</organism>
<dbReference type="AlphaFoldDB" id="A0AA91TMF4"/>
<sequence length="348" mass="37811">MLVKLLVQMVQKKCRKGDKMSGLYGLVDIGGTKTLIGIATNEKIIGTRQLMSKTIESPQMLIDILMKEFDSLIAETDHKYGRLNSVGISVPGPLNRENGVIHFTGNLKWSNFKIVEELRKRLNDIPIIIDDDANAAGIAEAIYGAGKGYKNQIYLTVSTGIGGAIIIDEKLYYGKQDLAGEIGHMTVSPDGPPCSCGNFGCLEALASGTSIAKKGEQLLIQEQSEVLLELAGKNSVTAEMVFEAVRLGDQACFSIIQQTCRYLGIGLANIIQIFNPDAIILGGGIMNNQSKLLIPLIENEMNQRLFKIHRGHLDLKLAALSGQSGLWGAWHLAKNFPSSAERNSSCHI</sequence>
<evidence type="ECO:0008006" key="4">
    <source>
        <dbReference type="Google" id="ProtNLM"/>
    </source>
</evidence>
<accession>A0AA91TMF4</accession>
<gene>
    <name evidence="2" type="ORF">CHH57_24260</name>
</gene>
<comment type="similarity">
    <text evidence="1">Belongs to the ROK (NagC/XylR) family.</text>
</comment>
<dbReference type="PANTHER" id="PTHR18964">
    <property type="entry name" value="ROK (REPRESSOR, ORF, KINASE) FAMILY"/>
    <property type="match status" value="1"/>
</dbReference>
<dbReference type="Gene3D" id="3.30.420.40">
    <property type="match status" value="2"/>
</dbReference>
<protein>
    <recommendedName>
        <fullName evidence="4">Glucokinase</fullName>
    </recommendedName>
</protein>
<dbReference type="InterPro" id="IPR000600">
    <property type="entry name" value="ROK"/>
</dbReference>
<comment type="caution">
    <text evidence="2">The sequence shown here is derived from an EMBL/GenBank/DDBJ whole genome shotgun (WGS) entry which is preliminary data.</text>
</comment>
<dbReference type="SUPFAM" id="SSF53067">
    <property type="entry name" value="Actin-like ATPase domain"/>
    <property type="match status" value="1"/>
</dbReference>
<dbReference type="PANTHER" id="PTHR18964:SF149">
    <property type="entry name" value="BIFUNCTIONAL UDP-N-ACETYLGLUCOSAMINE 2-EPIMERASE_N-ACETYLMANNOSAMINE KINASE"/>
    <property type="match status" value="1"/>
</dbReference>
<dbReference type="EMBL" id="NPBQ01000150">
    <property type="protein sequence ID" value="PAD80590.1"/>
    <property type="molecule type" value="Genomic_DNA"/>
</dbReference>
<proteinExistence type="inferred from homology"/>
<evidence type="ECO:0000313" key="3">
    <source>
        <dbReference type="Proteomes" id="UP000216961"/>
    </source>
</evidence>
<dbReference type="PROSITE" id="PS01125">
    <property type="entry name" value="ROK"/>
    <property type="match status" value="1"/>
</dbReference>
<reference evidence="2 3" key="1">
    <citation type="submission" date="2017-07" db="EMBL/GenBank/DDBJ databases">
        <title>Isolation and whole genome analysis of endospore-forming bacteria from heroin.</title>
        <authorList>
            <person name="Kalinowski J."/>
            <person name="Ahrens B."/>
            <person name="Al-Dilaimi A."/>
            <person name="Winkler A."/>
            <person name="Wibberg D."/>
            <person name="Schleenbecker U."/>
            <person name="Ruckert C."/>
            <person name="Wolfel R."/>
            <person name="Grass G."/>
        </authorList>
    </citation>
    <scope>NUCLEOTIDE SEQUENCE [LARGE SCALE GENOMIC DNA]</scope>
    <source>
        <strain evidence="2 3">7521-2</strain>
    </source>
</reference>
<dbReference type="InterPro" id="IPR043129">
    <property type="entry name" value="ATPase_NBD"/>
</dbReference>
<evidence type="ECO:0000313" key="2">
    <source>
        <dbReference type="EMBL" id="PAD80590.1"/>
    </source>
</evidence>
<evidence type="ECO:0000256" key="1">
    <source>
        <dbReference type="ARBA" id="ARBA00006479"/>
    </source>
</evidence>
<dbReference type="Proteomes" id="UP000216961">
    <property type="component" value="Unassembled WGS sequence"/>
</dbReference>
<dbReference type="Pfam" id="PF00480">
    <property type="entry name" value="ROK"/>
    <property type="match status" value="1"/>
</dbReference>
<dbReference type="InterPro" id="IPR049874">
    <property type="entry name" value="ROK_cs"/>
</dbReference>